<comment type="caution">
    <text evidence="3">The sequence shown here is derived from an EMBL/GenBank/DDBJ whole genome shotgun (WGS) entry which is preliminary data.</text>
</comment>
<evidence type="ECO:0000256" key="2">
    <source>
        <dbReference type="ARBA" id="ARBA00022729"/>
    </source>
</evidence>
<dbReference type="Proteomes" id="UP001481677">
    <property type="component" value="Unassembled WGS sequence"/>
</dbReference>
<comment type="similarity">
    <text evidence="1">Belongs to the TrbG/VirB9 family.</text>
</comment>
<dbReference type="Gene3D" id="2.60.40.2500">
    <property type="match status" value="1"/>
</dbReference>
<dbReference type="Pfam" id="PF03524">
    <property type="entry name" value="CagX"/>
    <property type="match status" value="1"/>
</dbReference>
<dbReference type="InterPro" id="IPR033645">
    <property type="entry name" value="VirB9/CagX/TrbG_C"/>
</dbReference>
<name>A0ABU9R9F4_9BURK</name>
<organism evidence="3 4">
    <name type="scientific">Paraburkholderia azotifigens</name>
    <dbReference type="NCBI Taxonomy" id="2057004"/>
    <lineage>
        <taxon>Bacteria</taxon>
        <taxon>Pseudomonadati</taxon>
        <taxon>Pseudomonadota</taxon>
        <taxon>Betaproteobacteria</taxon>
        <taxon>Burkholderiales</taxon>
        <taxon>Burkholderiaceae</taxon>
        <taxon>Paraburkholderia</taxon>
    </lineage>
</organism>
<dbReference type="EMBL" id="JAZHGA010000026">
    <property type="protein sequence ID" value="MEM5343676.1"/>
    <property type="molecule type" value="Genomic_DNA"/>
</dbReference>
<keyword evidence="2" id="KW-0732">Signal</keyword>
<reference evidence="3 4" key="1">
    <citation type="submission" date="2024-01" db="EMBL/GenBank/DDBJ databases">
        <title>The diversity of rhizobia nodulating Mimosa spp. in eleven states of Brazil covering several biomes is determined by host plant, location, and edaphic factors.</title>
        <authorList>
            <person name="Rouws L."/>
            <person name="Barauna A."/>
            <person name="Beukes C."/>
            <person name="De Faria S.M."/>
            <person name="Gross E."/>
            <person name="Dos Reis Junior F.B."/>
            <person name="Simon M."/>
            <person name="Maluk M."/>
            <person name="Odee D.W."/>
            <person name="Kenicer G."/>
            <person name="Young J.P.W."/>
            <person name="Reis V.M."/>
            <person name="Zilli J."/>
            <person name="James E.K."/>
        </authorList>
    </citation>
    <scope>NUCLEOTIDE SEQUENCE [LARGE SCALE GENOMIC DNA]</scope>
    <source>
        <strain evidence="3 4">JPY530</strain>
    </source>
</reference>
<keyword evidence="4" id="KW-1185">Reference proteome</keyword>
<evidence type="ECO:0000313" key="4">
    <source>
        <dbReference type="Proteomes" id="UP001481677"/>
    </source>
</evidence>
<dbReference type="InterPro" id="IPR038161">
    <property type="entry name" value="VirB9/CagX/TrbG_C_sf"/>
</dbReference>
<proteinExistence type="inferred from homology"/>
<accession>A0ABU9R9F4</accession>
<gene>
    <name evidence="3" type="ORF">V4C56_29165</name>
</gene>
<dbReference type="CDD" id="cd06911">
    <property type="entry name" value="VirB9_CagX_TrbG"/>
    <property type="match status" value="1"/>
</dbReference>
<sequence>MGLAHAVETPGWSDDSRVRQVVYQVDQVVRIEAQRGFATHIAFGTDEHILVVAPGDRDGWQVVANKGDHDVYLKPQLAAHNSNLEIRTDRRSYSFDLVVLPLKSKFGNNRVMYRVTFVYPDELAKQVHGFSNAEIVAKLMAQPSAVRNASYSMQTLPNSDDIAPTAAWDDGRFTYLRIPNNRRMPAVFRVADDGTESVVDKHVEGDTIVVHEVAKRFVLRLGAEVVGIWNDAYDMDGVPPHDGTTVRGVRRVLRSRGDE</sequence>
<dbReference type="InterPro" id="IPR010258">
    <property type="entry name" value="Conjugal_tfr_TrbG/VirB9/CagX"/>
</dbReference>
<evidence type="ECO:0000313" key="3">
    <source>
        <dbReference type="EMBL" id="MEM5343676.1"/>
    </source>
</evidence>
<evidence type="ECO:0000256" key="1">
    <source>
        <dbReference type="ARBA" id="ARBA00006135"/>
    </source>
</evidence>
<protein>
    <submittedName>
        <fullName evidence="3">TrbG/VirB9 family P-type conjugative transfer protein</fullName>
    </submittedName>
</protein>